<dbReference type="PROSITE" id="PS00675">
    <property type="entry name" value="SIGMA54_INTERACT_1"/>
    <property type="match status" value="1"/>
</dbReference>
<dbReference type="SUPFAM" id="SSF52540">
    <property type="entry name" value="P-loop containing nucleoside triphosphate hydrolases"/>
    <property type="match status" value="1"/>
</dbReference>
<dbReference type="SUPFAM" id="SSF46689">
    <property type="entry name" value="Homeodomain-like"/>
    <property type="match status" value="1"/>
</dbReference>
<sequence>MSRVWQRFVAGEASPQEVSPVIYRSWQRSKQRELSHKRVYNDEILPAALLNERCLEHEDLVRAGKPVLPYLYRFLEGSNNIVMLCDDQGYILDSLGDPPFINKAQQVHLSPGANWSEAVRGTNAIGTVLVEKVPLQVLGWEHYVEQNHVLNCWAAPICNADGDVVGVLDVSGEAGIERGMERLAEVVLMGAKLIEQSLHLTELQRDFHFARQGIEKAGEMMRDGFIAIDSRGIITEINREGAKLLGRKREELVGHLAADVFDNRRWSFNGKSLYMQSSESDNLTSRLVKVTDEQGAPMGAIGVLSPAPREERSQETMWVGRSQATQSVFSRADKAAQTSSTVLIQGESGTGKEIVARYLHQQSPRHNKPFVAINCAAIPATLIESELFGYADGAFTGAKKGGAPGKFEVAQGGTVFLDEIGDMPSNVQASLLRVLQEREVVRIGDSRPRPVDVRVVAATNRDLSTRIEQGDFRLDLYYRLKVVTIDVPPLSRRLDDIYDLVPYFVKKICRASGREPMGVTDEVYEALLNYHWPGNIRELENCMESMVAMAEHSYLTTDDLPAEIAKNVSAVSCGETLLEQQTKKAIMQALAETNGKIAPAARLLGIGRTTLYRKIEELGIKS</sequence>
<reference evidence="8 9" key="1">
    <citation type="submission" date="2009-02" db="EMBL/GenBank/DDBJ databases">
        <title>Sequencing of the draft genome and assembly of Dethiobacter alkaliphilus AHT 1.</title>
        <authorList>
            <consortium name="US DOE Joint Genome Institute (JGI-PGF)"/>
            <person name="Lucas S."/>
            <person name="Copeland A."/>
            <person name="Lapidus A."/>
            <person name="Glavina del Rio T."/>
            <person name="Dalin E."/>
            <person name="Tice H."/>
            <person name="Bruce D."/>
            <person name="Goodwin L."/>
            <person name="Pitluck S."/>
            <person name="Larimer F."/>
            <person name="Land M.L."/>
            <person name="Hauser L."/>
            <person name="Muyzer G."/>
        </authorList>
    </citation>
    <scope>NUCLEOTIDE SEQUENCE [LARGE SCALE GENOMIC DNA]</scope>
    <source>
        <strain evidence="8 9">AHT 1</strain>
    </source>
</reference>
<dbReference type="Pfam" id="PF02954">
    <property type="entry name" value="HTH_8"/>
    <property type="match status" value="1"/>
</dbReference>
<dbReference type="Pfam" id="PF00989">
    <property type="entry name" value="PAS"/>
    <property type="match status" value="1"/>
</dbReference>
<keyword evidence="5" id="KW-0804">Transcription</keyword>
<evidence type="ECO:0000313" key="8">
    <source>
        <dbReference type="EMBL" id="EEG76649.1"/>
    </source>
</evidence>
<dbReference type="PRINTS" id="PR01590">
    <property type="entry name" value="HTHFIS"/>
</dbReference>
<dbReference type="InterPro" id="IPR027417">
    <property type="entry name" value="P-loop_NTPase"/>
</dbReference>
<dbReference type="InterPro" id="IPR058031">
    <property type="entry name" value="AAA_lid_NorR"/>
</dbReference>
<dbReference type="GO" id="GO:0006355">
    <property type="term" value="P:regulation of DNA-templated transcription"/>
    <property type="evidence" value="ECO:0007669"/>
    <property type="project" value="InterPro"/>
</dbReference>
<keyword evidence="2" id="KW-0067">ATP-binding</keyword>
<evidence type="ECO:0000313" key="9">
    <source>
        <dbReference type="Proteomes" id="UP000006443"/>
    </source>
</evidence>
<dbReference type="InterPro" id="IPR029016">
    <property type="entry name" value="GAF-like_dom_sf"/>
</dbReference>
<evidence type="ECO:0000256" key="1">
    <source>
        <dbReference type="ARBA" id="ARBA00022741"/>
    </source>
</evidence>
<proteinExistence type="predicted"/>
<keyword evidence="3" id="KW-0805">Transcription regulation</keyword>
<keyword evidence="4" id="KW-0238">DNA-binding</keyword>
<dbReference type="InterPro" id="IPR003593">
    <property type="entry name" value="AAA+_ATPase"/>
</dbReference>
<dbReference type="InterPro" id="IPR002078">
    <property type="entry name" value="Sigma_54_int"/>
</dbReference>
<dbReference type="PROSITE" id="PS00676">
    <property type="entry name" value="SIGMA54_INTERACT_2"/>
    <property type="match status" value="1"/>
</dbReference>
<dbReference type="PROSITE" id="PS00688">
    <property type="entry name" value="SIGMA54_INTERACT_3"/>
    <property type="match status" value="1"/>
</dbReference>
<evidence type="ECO:0000256" key="3">
    <source>
        <dbReference type="ARBA" id="ARBA00023015"/>
    </source>
</evidence>
<dbReference type="GO" id="GO:0005524">
    <property type="term" value="F:ATP binding"/>
    <property type="evidence" value="ECO:0007669"/>
    <property type="project" value="UniProtKB-KW"/>
</dbReference>
<dbReference type="Pfam" id="PF00158">
    <property type="entry name" value="Sigma54_activat"/>
    <property type="match status" value="1"/>
</dbReference>
<dbReference type="CDD" id="cd00009">
    <property type="entry name" value="AAA"/>
    <property type="match status" value="1"/>
</dbReference>
<evidence type="ECO:0000259" key="6">
    <source>
        <dbReference type="PROSITE" id="PS50045"/>
    </source>
</evidence>
<dbReference type="Pfam" id="PF01590">
    <property type="entry name" value="GAF"/>
    <property type="match status" value="1"/>
</dbReference>
<evidence type="ECO:0000256" key="2">
    <source>
        <dbReference type="ARBA" id="ARBA00022840"/>
    </source>
</evidence>
<dbReference type="InterPro" id="IPR003018">
    <property type="entry name" value="GAF"/>
</dbReference>
<feature type="domain" description="Sigma-54 factor interaction" evidence="6">
    <location>
        <begin position="318"/>
        <end position="548"/>
    </location>
</feature>
<dbReference type="NCBIfam" id="TIGR00229">
    <property type="entry name" value="sensory_box"/>
    <property type="match status" value="1"/>
</dbReference>
<name>C0GJ16_DETAL</name>
<dbReference type="InterPro" id="IPR025943">
    <property type="entry name" value="Sigma_54_int_dom_ATP-bd_2"/>
</dbReference>
<dbReference type="InterPro" id="IPR002197">
    <property type="entry name" value="HTH_Fis"/>
</dbReference>
<gene>
    <name evidence="8" type="ORF">DealDRAFT_2475</name>
</gene>
<dbReference type="CDD" id="cd00130">
    <property type="entry name" value="PAS"/>
    <property type="match status" value="1"/>
</dbReference>
<dbReference type="EMBL" id="ACJM01000014">
    <property type="protein sequence ID" value="EEG76649.1"/>
    <property type="molecule type" value="Genomic_DNA"/>
</dbReference>
<feature type="domain" description="PAS" evidence="7">
    <location>
        <begin position="210"/>
        <end position="254"/>
    </location>
</feature>
<dbReference type="OrthoDB" id="9803970at2"/>
<dbReference type="InterPro" id="IPR035965">
    <property type="entry name" value="PAS-like_dom_sf"/>
</dbReference>
<dbReference type="PROSITE" id="PS50045">
    <property type="entry name" value="SIGMA54_INTERACT_4"/>
    <property type="match status" value="1"/>
</dbReference>
<dbReference type="InterPro" id="IPR000014">
    <property type="entry name" value="PAS"/>
</dbReference>
<dbReference type="Pfam" id="PF25601">
    <property type="entry name" value="AAA_lid_14"/>
    <property type="match status" value="1"/>
</dbReference>
<dbReference type="AlphaFoldDB" id="C0GJ16"/>
<dbReference type="GO" id="GO:0043565">
    <property type="term" value="F:sequence-specific DNA binding"/>
    <property type="evidence" value="ECO:0007669"/>
    <property type="project" value="InterPro"/>
</dbReference>
<dbReference type="SUPFAM" id="SSF55781">
    <property type="entry name" value="GAF domain-like"/>
    <property type="match status" value="1"/>
</dbReference>
<dbReference type="Gene3D" id="3.40.50.300">
    <property type="entry name" value="P-loop containing nucleotide triphosphate hydrolases"/>
    <property type="match status" value="1"/>
</dbReference>
<dbReference type="Gene3D" id="3.30.450.40">
    <property type="match status" value="1"/>
</dbReference>
<dbReference type="STRING" id="555088.DealDRAFT_2475"/>
<dbReference type="InterPro" id="IPR009057">
    <property type="entry name" value="Homeodomain-like_sf"/>
</dbReference>
<accession>C0GJ16</accession>
<dbReference type="Gene3D" id="1.10.8.60">
    <property type="match status" value="1"/>
</dbReference>
<evidence type="ECO:0000256" key="4">
    <source>
        <dbReference type="ARBA" id="ARBA00023125"/>
    </source>
</evidence>
<dbReference type="InterPro" id="IPR025944">
    <property type="entry name" value="Sigma_54_int_dom_CS"/>
</dbReference>
<dbReference type="SMART" id="SM00382">
    <property type="entry name" value="AAA"/>
    <property type="match status" value="1"/>
</dbReference>
<keyword evidence="9" id="KW-1185">Reference proteome</keyword>
<dbReference type="eggNOG" id="COG3284">
    <property type="taxonomic scope" value="Bacteria"/>
</dbReference>
<evidence type="ECO:0000259" key="7">
    <source>
        <dbReference type="PROSITE" id="PS50112"/>
    </source>
</evidence>
<dbReference type="SUPFAM" id="SSF55785">
    <property type="entry name" value="PYP-like sensor domain (PAS domain)"/>
    <property type="match status" value="1"/>
</dbReference>
<organism evidence="8 9">
    <name type="scientific">Dethiobacter alkaliphilus AHT 1</name>
    <dbReference type="NCBI Taxonomy" id="555088"/>
    <lineage>
        <taxon>Bacteria</taxon>
        <taxon>Bacillati</taxon>
        <taxon>Bacillota</taxon>
        <taxon>Dethiobacteria</taxon>
        <taxon>Dethiobacterales</taxon>
        <taxon>Dethiobacteraceae</taxon>
        <taxon>Dethiobacter</taxon>
    </lineage>
</organism>
<dbReference type="Gene3D" id="1.10.10.60">
    <property type="entry name" value="Homeodomain-like"/>
    <property type="match status" value="1"/>
</dbReference>
<dbReference type="Proteomes" id="UP000006443">
    <property type="component" value="Unassembled WGS sequence"/>
</dbReference>
<dbReference type="PANTHER" id="PTHR32071">
    <property type="entry name" value="TRANSCRIPTIONAL REGULATORY PROTEIN"/>
    <property type="match status" value="1"/>
</dbReference>
<dbReference type="FunFam" id="3.40.50.300:FF:000006">
    <property type="entry name" value="DNA-binding transcriptional regulator NtrC"/>
    <property type="match status" value="1"/>
</dbReference>
<comment type="caution">
    <text evidence="8">The sequence shown here is derived from an EMBL/GenBank/DDBJ whole genome shotgun (WGS) entry which is preliminary data.</text>
</comment>
<dbReference type="RefSeq" id="WP_008517901.1">
    <property type="nucleotide sequence ID" value="NZ_ACJM01000014.1"/>
</dbReference>
<dbReference type="InterPro" id="IPR025662">
    <property type="entry name" value="Sigma_54_int_dom_ATP-bd_1"/>
</dbReference>
<dbReference type="InterPro" id="IPR013767">
    <property type="entry name" value="PAS_fold"/>
</dbReference>
<evidence type="ECO:0000256" key="5">
    <source>
        <dbReference type="ARBA" id="ARBA00023163"/>
    </source>
</evidence>
<protein>
    <submittedName>
        <fullName evidence="8">GAF modulated sigma54 specific transcriptional regulator, Fis family</fullName>
    </submittedName>
</protein>
<dbReference type="Gene3D" id="3.30.450.20">
    <property type="entry name" value="PAS domain"/>
    <property type="match status" value="1"/>
</dbReference>
<dbReference type="PROSITE" id="PS50112">
    <property type="entry name" value="PAS"/>
    <property type="match status" value="1"/>
</dbReference>
<keyword evidence="1" id="KW-0547">Nucleotide-binding</keyword>